<proteinExistence type="predicted"/>
<evidence type="ECO:0000313" key="6">
    <source>
        <dbReference type="Proteomes" id="UP000594480"/>
    </source>
</evidence>
<keyword evidence="6" id="KW-1185">Reference proteome</keyword>
<evidence type="ECO:0000256" key="1">
    <source>
        <dbReference type="ARBA" id="ARBA00023015"/>
    </source>
</evidence>
<dbReference type="AlphaFoldDB" id="A0A7S8MVX9"/>
<dbReference type="InterPro" id="IPR036390">
    <property type="entry name" value="WH_DNA-bd_sf"/>
</dbReference>
<dbReference type="InterPro" id="IPR051081">
    <property type="entry name" value="HTH_MetalResp_TranReg"/>
</dbReference>
<keyword evidence="3" id="KW-0804">Transcription</keyword>
<dbReference type="Pfam" id="PF12840">
    <property type="entry name" value="HTH_20"/>
    <property type="match status" value="1"/>
</dbReference>
<dbReference type="EMBL" id="CP064760">
    <property type="protein sequence ID" value="QPE03648.1"/>
    <property type="molecule type" value="Genomic_DNA"/>
</dbReference>
<dbReference type="NCBIfam" id="NF033788">
    <property type="entry name" value="HTH_metalloreg"/>
    <property type="match status" value="1"/>
</dbReference>
<evidence type="ECO:0000259" key="4">
    <source>
        <dbReference type="PROSITE" id="PS50987"/>
    </source>
</evidence>
<dbReference type="SUPFAM" id="SSF46785">
    <property type="entry name" value="Winged helix' DNA-binding domain"/>
    <property type="match status" value="1"/>
</dbReference>
<name>A0A7S8MVX9_9MICO</name>
<organism evidence="5 6">
    <name type="scientific">Microbacterium schleiferi</name>
    <dbReference type="NCBI Taxonomy" id="69362"/>
    <lineage>
        <taxon>Bacteria</taxon>
        <taxon>Bacillati</taxon>
        <taxon>Actinomycetota</taxon>
        <taxon>Actinomycetes</taxon>
        <taxon>Micrococcales</taxon>
        <taxon>Microbacteriaceae</taxon>
        <taxon>Microbacterium</taxon>
    </lineage>
</organism>
<gene>
    <name evidence="5" type="ORF">IT882_10020</name>
</gene>
<evidence type="ECO:0000256" key="3">
    <source>
        <dbReference type="ARBA" id="ARBA00023163"/>
    </source>
</evidence>
<feature type="domain" description="HTH arsR-type" evidence="4">
    <location>
        <begin position="12"/>
        <end position="106"/>
    </location>
</feature>
<keyword evidence="2" id="KW-0238">DNA-binding</keyword>
<dbReference type="Gene3D" id="1.10.10.10">
    <property type="entry name" value="Winged helix-like DNA-binding domain superfamily/Winged helix DNA-binding domain"/>
    <property type="match status" value="1"/>
</dbReference>
<protein>
    <submittedName>
        <fullName evidence="5">Helix-turn-helix transcriptional regulator</fullName>
    </submittedName>
</protein>
<reference evidence="5 6" key="1">
    <citation type="submission" date="2020-11" db="EMBL/GenBank/DDBJ databases">
        <title>Amino acid is mineralized and recycled by bacteria in oceanic microbiome.</title>
        <authorList>
            <person name="Zheng L.Y."/>
        </authorList>
    </citation>
    <scope>NUCLEOTIDE SEQUENCE [LARGE SCALE GENOMIC DNA]</scope>
    <source>
        <strain evidence="5 6">A32-1</strain>
    </source>
</reference>
<dbReference type="PANTHER" id="PTHR33154">
    <property type="entry name" value="TRANSCRIPTIONAL REGULATOR, ARSR FAMILY"/>
    <property type="match status" value="1"/>
</dbReference>
<dbReference type="SMART" id="SM00418">
    <property type="entry name" value="HTH_ARSR"/>
    <property type="match status" value="1"/>
</dbReference>
<evidence type="ECO:0000313" key="5">
    <source>
        <dbReference type="EMBL" id="QPE03648.1"/>
    </source>
</evidence>
<dbReference type="CDD" id="cd00090">
    <property type="entry name" value="HTH_ARSR"/>
    <property type="match status" value="1"/>
</dbReference>
<dbReference type="PRINTS" id="PR00778">
    <property type="entry name" value="HTHARSR"/>
</dbReference>
<dbReference type="InterPro" id="IPR011991">
    <property type="entry name" value="ArsR-like_HTH"/>
</dbReference>
<dbReference type="GO" id="GO:0003700">
    <property type="term" value="F:DNA-binding transcription factor activity"/>
    <property type="evidence" value="ECO:0007669"/>
    <property type="project" value="InterPro"/>
</dbReference>
<dbReference type="GO" id="GO:0003677">
    <property type="term" value="F:DNA binding"/>
    <property type="evidence" value="ECO:0007669"/>
    <property type="project" value="UniProtKB-KW"/>
</dbReference>
<dbReference type="InterPro" id="IPR036388">
    <property type="entry name" value="WH-like_DNA-bd_sf"/>
</dbReference>
<dbReference type="PANTHER" id="PTHR33154:SF18">
    <property type="entry name" value="ARSENICAL RESISTANCE OPERON REPRESSOR"/>
    <property type="match status" value="1"/>
</dbReference>
<sequence length="108" mass="11501">MKTTPVRGNEPMAAGQASALAEFLRTLGDATRLRILTALDGVCVPVTAIVEATGERQPTVSHHLRILRDRGLVVGERRGGYVYYCLATEGIRDALDVLQGLAGGEPAE</sequence>
<evidence type="ECO:0000256" key="2">
    <source>
        <dbReference type="ARBA" id="ARBA00023125"/>
    </source>
</evidence>
<dbReference type="Proteomes" id="UP000594480">
    <property type="component" value="Chromosome"/>
</dbReference>
<dbReference type="InterPro" id="IPR001845">
    <property type="entry name" value="HTH_ArsR_DNA-bd_dom"/>
</dbReference>
<accession>A0A7S8MVX9</accession>
<dbReference type="KEGG" id="msf:IT882_10020"/>
<dbReference type="PROSITE" id="PS50987">
    <property type="entry name" value="HTH_ARSR_2"/>
    <property type="match status" value="1"/>
</dbReference>
<keyword evidence="1" id="KW-0805">Transcription regulation</keyword>
<dbReference type="RefSeq" id="WP_194385022.1">
    <property type="nucleotide sequence ID" value="NZ_CP064760.1"/>
</dbReference>